<evidence type="ECO:0000313" key="7">
    <source>
        <dbReference type="Proteomes" id="UP000694546"/>
    </source>
</evidence>
<evidence type="ECO:0000256" key="3">
    <source>
        <dbReference type="ARBA" id="ARBA00022525"/>
    </source>
</evidence>
<dbReference type="Proteomes" id="UP000694546">
    <property type="component" value="Chromosome 9"/>
</dbReference>
<dbReference type="GeneTree" id="ENSGT00940000172424"/>
<evidence type="ECO:0000256" key="1">
    <source>
        <dbReference type="ARBA" id="ARBA00004613"/>
    </source>
</evidence>
<dbReference type="InterPro" id="IPR000874">
    <property type="entry name" value="Bombesin"/>
</dbReference>
<comment type="similarity">
    <text evidence="2">Belongs to the bombesin/neuromedin-B/ranatensin family.</text>
</comment>
<dbReference type="GO" id="GO:0005184">
    <property type="term" value="F:neuropeptide hormone activity"/>
    <property type="evidence" value="ECO:0007669"/>
    <property type="project" value="TreeGrafter"/>
</dbReference>
<dbReference type="AlphaFoldDB" id="A0A8C5C057"/>
<dbReference type="PROSITE" id="PS00257">
    <property type="entry name" value="BOMBESIN"/>
    <property type="match status" value="1"/>
</dbReference>
<dbReference type="PANTHER" id="PTHR16866:SF3">
    <property type="entry name" value="NEUROMEDIN-B"/>
    <property type="match status" value="1"/>
</dbReference>
<keyword evidence="5" id="KW-1133">Transmembrane helix</keyword>
<dbReference type="PANTHER" id="PTHR16866">
    <property type="entry name" value="GASTRIN-RELEASING PEPTIDE"/>
    <property type="match status" value="1"/>
</dbReference>
<evidence type="ECO:0000256" key="2">
    <source>
        <dbReference type="ARBA" id="ARBA00010012"/>
    </source>
</evidence>
<keyword evidence="3" id="KW-0964">Secreted</keyword>
<dbReference type="GO" id="GO:0007218">
    <property type="term" value="P:neuropeptide signaling pathway"/>
    <property type="evidence" value="ECO:0007669"/>
    <property type="project" value="InterPro"/>
</dbReference>
<feature type="transmembrane region" description="Helical" evidence="5">
    <location>
        <begin position="12"/>
        <end position="33"/>
    </location>
</feature>
<keyword evidence="5" id="KW-0812">Transmembrane</keyword>
<dbReference type="Pfam" id="PF02044">
    <property type="entry name" value="Bombesin"/>
    <property type="match status" value="1"/>
</dbReference>
<accession>A0A8C5C057</accession>
<dbReference type="GO" id="GO:0046887">
    <property type="term" value="P:positive regulation of hormone secretion"/>
    <property type="evidence" value="ECO:0007669"/>
    <property type="project" value="TreeGrafter"/>
</dbReference>
<evidence type="ECO:0000256" key="4">
    <source>
        <dbReference type="ARBA" id="ARBA00022815"/>
    </source>
</evidence>
<keyword evidence="5" id="KW-0472">Membrane</keyword>
<comment type="subcellular location">
    <subcellularLocation>
        <location evidence="1">Secreted</location>
    </subcellularLocation>
</comment>
<dbReference type="Ensembl" id="ENSGMOT00000059319.1">
    <property type="protein sequence ID" value="ENSGMOP00000053166.1"/>
    <property type="gene ID" value="ENSGMOG00000030860.1"/>
</dbReference>
<keyword evidence="7" id="KW-1185">Reference proteome</keyword>
<evidence type="ECO:0008006" key="8">
    <source>
        <dbReference type="Google" id="ProtNLM"/>
    </source>
</evidence>
<protein>
    <recommendedName>
        <fullName evidence="8">Neuromedin-B-like</fullName>
    </recommendedName>
</protein>
<dbReference type="GO" id="GO:0043005">
    <property type="term" value="C:neuron projection"/>
    <property type="evidence" value="ECO:0007669"/>
    <property type="project" value="TreeGrafter"/>
</dbReference>
<reference evidence="6" key="1">
    <citation type="submission" date="2025-08" db="UniProtKB">
        <authorList>
            <consortium name="Ensembl"/>
        </authorList>
    </citation>
    <scope>IDENTIFICATION</scope>
</reference>
<keyword evidence="4" id="KW-0027">Amidation</keyword>
<dbReference type="GO" id="GO:0005576">
    <property type="term" value="C:extracellular region"/>
    <property type="evidence" value="ECO:0007669"/>
    <property type="project" value="UniProtKB-SubCell"/>
</dbReference>
<name>A0A8C5C057_GADMO</name>
<evidence type="ECO:0000313" key="6">
    <source>
        <dbReference type="Ensembl" id="ENSGMOP00000053166.1"/>
    </source>
</evidence>
<feature type="transmembrane region" description="Helical" evidence="5">
    <location>
        <begin position="110"/>
        <end position="133"/>
    </location>
</feature>
<proteinExistence type="inferred from homology"/>
<reference evidence="6" key="2">
    <citation type="submission" date="2025-09" db="UniProtKB">
        <authorList>
            <consortium name="Ensembl"/>
        </authorList>
    </citation>
    <scope>IDENTIFICATION</scope>
</reference>
<evidence type="ECO:0000256" key="5">
    <source>
        <dbReference type="SAM" id="Phobius"/>
    </source>
</evidence>
<sequence length="144" mass="16722">MASVMAVACRTGVLSFILITYFSVTSSMTLDLTELRNKVSKIKMNPRGNLWATGHFMGKKSIVDSSIMDPAYRDLDNPIQMNAEDMREHMIQELKIVLQGQQKRDLERFVYYYFTIMMIIIVVAPVCNVQHVFSHFYYRKRDPA</sequence>
<dbReference type="GO" id="GO:0031710">
    <property type="term" value="F:neuromedin B receptor binding"/>
    <property type="evidence" value="ECO:0007669"/>
    <property type="project" value="TreeGrafter"/>
</dbReference>
<organism evidence="6 7">
    <name type="scientific">Gadus morhua</name>
    <name type="common">Atlantic cod</name>
    <dbReference type="NCBI Taxonomy" id="8049"/>
    <lineage>
        <taxon>Eukaryota</taxon>
        <taxon>Metazoa</taxon>
        <taxon>Chordata</taxon>
        <taxon>Craniata</taxon>
        <taxon>Vertebrata</taxon>
        <taxon>Euteleostomi</taxon>
        <taxon>Actinopterygii</taxon>
        <taxon>Neopterygii</taxon>
        <taxon>Teleostei</taxon>
        <taxon>Neoteleostei</taxon>
        <taxon>Acanthomorphata</taxon>
        <taxon>Zeiogadaria</taxon>
        <taxon>Gadariae</taxon>
        <taxon>Gadiformes</taxon>
        <taxon>Gadoidei</taxon>
        <taxon>Gadidae</taxon>
        <taxon>Gadus</taxon>
    </lineage>
</organism>